<dbReference type="Gene3D" id="2.40.128.270">
    <property type="match status" value="1"/>
</dbReference>
<evidence type="ECO:0000259" key="1">
    <source>
        <dbReference type="Pfam" id="PF03724"/>
    </source>
</evidence>
<dbReference type="PROSITE" id="PS51257">
    <property type="entry name" value="PROKAR_LIPOPROTEIN"/>
    <property type="match status" value="1"/>
</dbReference>
<feature type="domain" description="DUF306" evidence="1">
    <location>
        <begin position="29"/>
        <end position="132"/>
    </location>
</feature>
<proteinExistence type="predicted"/>
<accession>A0A370R3S5</accession>
<sequence>MNHKWIGLALGAFVLAGCARHADTPQQSDLLHRHFVLTQVDGKAFSGEAMSPDIEFGEKLHVSGAMCNRFSGWGELTGGKLKVSKLVSTRKACIDPQRAALDGIISDVLSSGANISLEKGVLQLSNGRHTLVYRQKDWL</sequence>
<dbReference type="OrthoDB" id="5600341at2"/>
<dbReference type="RefSeq" id="WP_115456818.1">
    <property type="nucleotide sequence ID" value="NZ_QRAP01000001.1"/>
</dbReference>
<gene>
    <name evidence="2" type="ORF">C8D90_101503</name>
</gene>
<dbReference type="InterPro" id="IPR005184">
    <property type="entry name" value="DUF306_Meta_HslJ"/>
</dbReference>
<organism evidence="2 3">
    <name type="scientific">Enterobacillus tribolii</name>
    <dbReference type="NCBI Taxonomy" id="1487935"/>
    <lineage>
        <taxon>Bacteria</taxon>
        <taxon>Pseudomonadati</taxon>
        <taxon>Pseudomonadota</taxon>
        <taxon>Gammaproteobacteria</taxon>
        <taxon>Enterobacterales</taxon>
        <taxon>Hafniaceae</taxon>
        <taxon>Enterobacillus</taxon>
    </lineage>
</organism>
<name>A0A370R3S5_9GAMM</name>
<dbReference type="Proteomes" id="UP000254848">
    <property type="component" value="Unassembled WGS sequence"/>
</dbReference>
<dbReference type="AlphaFoldDB" id="A0A370R3S5"/>
<evidence type="ECO:0000313" key="2">
    <source>
        <dbReference type="EMBL" id="RDK97059.1"/>
    </source>
</evidence>
<dbReference type="EMBL" id="QRAP01000001">
    <property type="protein sequence ID" value="RDK97059.1"/>
    <property type="molecule type" value="Genomic_DNA"/>
</dbReference>
<dbReference type="Pfam" id="PF03724">
    <property type="entry name" value="META"/>
    <property type="match status" value="1"/>
</dbReference>
<dbReference type="PANTHER" id="PTHR35535">
    <property type="entry name" value="HEAT SHOCK PROTEIN HSLJ"/>
    <property type="match status" value="1"/>
</dbReference>
<reference evidence="2 3" key="1">
    <citation type="submission" date="2018-07" db="EMBL/GenBank/DDBJ databases">
        <title>Genomic Encyclopedia of Type Strains, Phase IV (KMG-IV): sequencing the most valuable type-strain genomes for metagenomic binning, comparative biology and taxonomic classification.</title>
        <authorList>
            <person name="Goeker M."/>
        </authorList>
    </citation>
    <scope>NUCLEOTIDE SEQUENCE [LARGE SCALE GENOMIC DNA]</scope>
    <source>
        <strain evidence="2 3">DSM 103736</strain>
    </source>
</reference>
<comment type="caution">
    <text evidence="2">The sequence shown here is derived from an EMBL/GenBank/DDBJ whole genome shotgun (WGS) entry which is preliminary data.</text>
</comment>
<dbReference type="InterPro" id="IPR038670">
    <property type="entry name" value="HslJ-like_sf"/>
</dbReference>
<keyword evidence="3" id="KW-1185">Reference proteome</keyword>
<keyword evidence="2" id="KW-0346">Stress response</keyword>
<dbReference type="PANTHER" id="PTHR35535:SF1">
    <property type="entry name" value="HEAT SHOCK PROTEIN HSLJ"/>
    <property type="match status" value="1"/>
</dbReference>
<protein>
    <submittedName>
        <fullName evidence="2">Heat shock protein HslJ</fullName>
    </submittedName>
</protein>
<dbReference type="InterPro" id="IPR053147">
    <property type="entry name" value="Hsp_HslJ-like"/>
</dbReference>
<evidence type="ECO:0000313" key="3">
    <source>
        <dbReference type="Proteomes" id="UP000254848"/>
    </source>
</evidence>